<evidence type="ECO:0000313" key="3">
    <source>
        <dbReference type="EMBL" id="QNR66300.1"/>
    </source>
</evidence>
<feature type="compositionally biased region" description="Basic residues" evidence="1">
    <location>
        <begin position="10"/>
        <end position="27"/>
    </location>
</feature>
<gene>
    <name evidence="3" type="ORF">IAQ67_21030</name>
</gene>
<feature type="region of interest" description="Disordered" evidence="1">
    <location>
        <begin position="163"/>
        <end position="188"/>
    </location>
</feature>
<feature type="region of interest" description="Disordered" evidence="1">
    <location>
        <begin position="56"/>
        <end position="86"/>
    </location>
</feature>
<dbReference type="PANTHER" id="PTHR37456">
    <property type="entry name" value="SI:CH211-266K2.1"/>
    <property type="match status" value="1"/>
</dbReference>
<evidence type="ECO:0000256" key="1">
    <source>
        <dbReference type="SAM" id="MobiDB-lite"/>
    </source>
</evidence>
<dbReference type="EMBL" id="CP061172">
    <property type="protein sequence ID" value="QNR66300.1"/>
    <property type="molecule type" value="Genomic_DNA"/>
</dbReference>
<sequence length="307" mass="31355">MRRRDSSLRRQGKRTVHCKTNKRKKCKTSYPFKGRTKTGFHVKKHPKLIMHRRCRNTPTKRRRSMSQTGKRAAPGSAGAQGIPGLTGVQGEGGLTGIQGIPGLAGAQGIPGLTGVQGEGGLTGIQGIPGLAGAQGIPGTAGTPGAQGIPGIQGPAGTRGAPGVPGPAGVQGSSGATGVPGPTGAQGIAGPTGAQGITGPTGPAADISNIEIVPTAERYFYFAPATIESSITIMADQFSVDGVQEAFQRFNVGSNSYANLYINGMIQESTLYSLTPSSLTIRLKEGEAILSGTPIIVEIVQFSVRSSG</sequence>
<evidence type="ECO:0000259" key="2">
    <source>
        <dbReference type="Pfam" id="PF13799"/>
    </source>
</evidence>
<dbReference type="Pfam" id="PF13799">
    <property type="entry name" value="DUF4183"/>
    <property type="match status" value="1"/>
</dbReference>
<evidence type="ECO:0000313" key="4">
    <source>
        <dbReference type="Proteomes" id="UP000516384"/>
    </source>
</evidence>
<dbReference type="InterPro" id="IPR008160">
    <property type="entry name" value="Collagen"/>
</dbReference>
<dbReference type="PANTHER" id="PTHR37456:SF6">
    <property type="entry name" value="COLLAGEN ALPHA-1(XXIII) CHAIN-LIKE ISOFORM X2"/>
    <property type="match status" value="1"/>
</dbReference>
<dbReference type="AlphaFoldDB" id="A0A7H0Y5E2"/>
<dbReference type="Proteomes" id="UP000516384">
    <property type="component" value="Chromosome"/>
</dbReference>
<feature type="region of interest" description="Disordered" evidence="1">
    <location>
        <begin position="1"/>
        <end position="38"/>
    </location>
</feature>
<accession>A0A7H0Y5E2</accession>
<protein>
    <submittedName>
        <fullName evidence="3">DUF4183 domain-containing protein</fullName>
    </submittedName>
</protein>
<dbReference type="InterPro" id="IPR050938">
    <property type="entry name" value="Collagen_Structural_Proteins"/>
</dbReference>
<feature type="domain" description="DUF4183" evidence="2">
    <location>
        <begin position="250"/>
        <end position="298"/>
    </location>
</feature>
<dbReference type="Pfam" id="PF01391">
    <property type="entry name" value="Collagen"/>
    <property type="match status" value="1"/>
</dbReference>
<organism evidence="3 4">
    <name type="scientific">Paenibacillus peoriae</name>
    <dbReference type="NCBI Taxonomy" id="59893"/>
    <lineage>
        <taxon>Bacteria</taxon>
        <taxon>Bacillati</taxon>
        <taxon>Bacillota</taxon>
        <taxon>Bacilli</taxon>
        <taxon>Bacillales</taxon>
        <taxon>Paenibacillaceae</taxon>
        <taxon>Paenibacillus</taxon>
    </lineage>
</organism>
<reference evidence="3 4" key="1">
    <citation type="submission" date="2020-09" db="EMBL/GenBank/DDBJ databases">
        <title>Characterization of Paenibacillus peoriae strain ZF390 with broad-spectrum antimicrobial activity as a potential biocontrol agent.</title>
        <authorList>
            <person name="Li L."/>
            <person name="Zhao Y."/>
            <person name="Li B."/>
            <person name="Xie X."/>
        </authorList>
    </citation>
    <scope>NUCLEOTIDE SEQUENCE [LARGE SCALE GENOMIC DNA]</scope>
    <source>
        <strain evidence="3 4">ZF390</strain>
    </source>
</reference>
<name>A0A7H0Y5E2_9BACL</name>
<dbReference type="InterPro" id="IPR025237">
    <property type="entry name" value="DUF4183"/>
</dbReference>
<feature type="compositionally biased region" description="Low complexity" evidence="1">
    <location>
        <begin position="163"/>
        <end position="175"/>
    </location>
</feature>
<proteinExistence type="predicted"/>